<evidence type="ECO:0000313" key="1">
    <source>
        <dbReference type="EMBL" id="KFM68822.1"/>
    </source>
</evidence>
<evidence type="ECO:0008006" key="3">
    <source>
        <dbReference type="Google" id="ProtNLM"/>
    </source>
</evidence>
<dbReference type="Proteomes" id="UP000054359">
    <property type="component" value="Unassembled WGS sequence"/>
</dbReference>
<gene>
    <name evidence="1" type="ORF">X975_18426</name>
</gene>
<dbReference type="OrthoDB" id="6435349at2759"/>
<evidence type="ECO:0000313" key="2">
    <source>
        <dbReference type="Proteomes" id="UP000054359"/>
    </source>
</evidence>
<dbReference type="AlphaFoldDB" id="A0A087TUN3"/>
<sequence>MHIGELICEEYEGAENYILKHLQVKYFTAEISALGRGSSVPTTSKLKFFNPFLDPSNGLIRVGDRLSHSDLNFSRKHLVILPAGNKLVTLIFQYYHKRDFHVGTQALLNTVRFKHWPLGGRSMARKVVHECGECYCYFKSP</sequence>
<protein>
    <recommendedName>
        <fullName evidence="3">Integrase zinc-binding domain-containing protein</fullName>
    </recommendedName>
</protein>
<dbReference type="PANTHER" id="PTHR47331">
    <property type="entry name" value="PHD-TYPE DOMAIN-CONTAINING PROTEIN"/>
    <property type="match status" value="1"/>
</dbReference>
<dbReference type="OMA" id="ICEEYEG"/>
<feature type="non-terminal residue" evidence="1">
    <location>
        <position position="141"/>
    </location>
</feature>
<organism evidence="1 2">
    <name type="scientific">Stegodyphus mimosarum</name>
    <name type="common">African social velvet spider</name>
    <dbReference type="NCBI Taxonomy" id="407821"/>
    <lineage>
        <taxon>Eukaryota</taxon>
        <taxon>Metazoa</taxon>
        <taxon>Ecdysozoa</taxon>
        <taxon>Arthropoda</taxon>
        <taxon>Chelicerata</taxon>
        <taxon>Arachnida</taxon>
        <taxon>Araneae</taxon>
        <taxon>Araneomorphae</taxon>
        <taxon>Entelegynae</taxon>
        <taxon>Eresoidea</taxon>
        <taxon>Eresidae</taxon>
        <taxon>Stegodyphus</taxon>
    </lineage>
</organism>
<dbReference type="STRING" id="407821.A0A087TUN3"/>
<keyword evidence="2" id="KW-1185">Reference proteome</keyword>
<proteinExistence type="predicted"/>
<accession>A0A087TUN3</accession>
<dbReference type="EMBL" id="KK116805">
    <property type="protein sequence ID" value="KFM68822.1"/>
    <property type="molecule type" value="Genomic_DNA"/>
</dbReference>
<reference evidence="1 2" key="1">
    <citation type="submission" date="2013-11" db="EMBL/GenBank/DDBJ databases">
        <title>Genome sequencing of Stegodyphus mimosarum.</title>
        <authorList>
            <person name="Bechsgaard J."/>
        </authorList>
    </citation>
    <scope>NUCLEOTIDE SEQUENCE [LARGE SCALE GENOMIC DNA]</scope>
</reference>
<dbReference type="PANTHER" id="PTHR47331:SF5">
    <property type="entry name" value="RIBONUCLEASE H"/>
    <property type="match status" value="1"/>
</dbReference>
<name>A0A087TUN3_STEMI</name>